<feature type="domain" description="DUF6997" evidence="2">
    <location>
        <begin position="33"/>
        <end position="206"/>
    </location>
</feature>
<dbReference type="InterPro" id="IPR054265">
    <property type="entry name" value="DUF6996"/>
</dbReference>
<evidence type="ECO:0000259" key="1">
    <source>
        <dbReference type="Pfam" id="PF22515"/>
    </source>
</evidence>
<sequence length="383" mass="44583">MAKFDHKSQLPDIFKKHSLSILPIARGSYIISQFEAYKSFEDINTEITKVKFPEYIESIDYECITSEAMAINCAYVSGIIADFMEDERILPVVSGRMSSLEFEFIINNTKQKDKLPVYVSNSQIEIDGGYEGIENLALIEAKNSISDDFLIRQLYYPYRLWSKKVSKKVKSIFMTYSNDIFSFYEYSFLDPKNYNSLVLVKQKNYIIDQEDISLGDILSILHDVKLKKEPEIPFPQADNFKRIINLCELLLNDDMNKEDIVSKYDFDPRQADYYTNAGMYLGLIKKKDTNPIIYSLSNIGKKIIRQKHRARQLSLVKLILEHEVFNKSIKLYIKKGESPTKNEITNLMKESYIHNVKSEVTMMRRSSTVISWTNWILSLVNID</sequence>
<dbReference type="AlphaFoldDB" id="A0A069AI50"/>
<proteinExistence type="predicted"/>
<feature type="domain" description="DUF6996" evidence="1">
    <location>
        <begin position="1"/>
        <end position="31"/>
    </location>
</feature>
<evidence type="ECO:0000259" key="2">
    <source>
        <dbReference type="Pfam" id="PF22518"/>
    </source>
</evidence>
<dbReference type="Pfam" id="PF22515">
    <property type="entry name" value="DUF6996"/>
    <property type="match status" value="1"/>
</dbReference>
<dbReference type="InterPro" id="IPR054266">
    <property type="entry name" value="DUF6997"/>
</dbReference>
<protein>
    <submittedName>
        <fullName evidence="5">Uncharacterized protein</fullName>
    </submittedName>
</protein>
<gene>
    <name evidence="4" type="ORF">BN1096_790079</name>
    <name evidence="5" type="ORF">BN1097_790079</name>
</gene>
<dbReference type="EMBL" id="LK932419">
    <property type="protein sequence ID" value="CDS90378.1"/>
    <property type="molecule type" value="Genomic_DNA"/>
</dbReference>
<name>A0A069AI50_CLODI</name>
<dbReference type="EMBL" id="LK932534">
    <property type="protein sequence ID" value="CDS90175.1"/>
    <property type="molecule type" value="Genomic_DNA"/>
</dbReference>
<evidence type="ECO:0000313" key="4">
    <source>
        <dbReference type="EMBL" id="CDS90175.1"/>
    </source>
</evidence>
<accession>A0A069AI50</accession>
<dbReference type="REBASE" id="89927">
    <property type="entry name" value="Pdi6601ORF790080P"/>
</dbReference>
<dbReference type="Pfam" id="PF22518">
    <property type="entry name" value="DUF6997"/>
    <property type="match status" value="1"/>
</dbReference>
<organism evidence="5">
    <name type="scientific">Clostridioides difficile</name>
    <name type="common">Peptoclostridium difficile</name>
    <dbReference type="NCBI Taxonomy" id="1496"/>
    <lineage>
        <taxon>Bacteria</taxon>
        <taxon>Bacillati</taxon>
        <taxon>Bacillota</taxon>
        <taxon>Clostridia</taxon>
        <taxon>Peptostreptococcales</taxon>
        <taxon>Peptostreptococcaceae</taxon>
        <taxon>Clostridioides</taxon>
    </lineage>
</organism>
<dbReference type="Pfam" id="PF23871">
    <property type="entry name" value="DUF7226"/>
    <property type="match status" value="1"/>
</dbReference>
<evidence type="ECO:0000313" key="5">
    <source>
        <dbReference type="EMBL" id="CDS90378.1"/>
    </source>
</evidence>
<dbReference type="REBASE" id="89918">
    <property type="entry name" value="Pdi6602ORF790080P"/>
</dbReference>
<feature type="domain" description="DUF7226" evidence="3">
    <location>
        <begin position="242"/>
        <end position="380"/>
    </location>
</feature>
<evidence type="ECO:0000259" key="3">
    <source>
        <dbReference type="Pfam" id="PF23871"/>
    </source>
</evidence>
<dbReference type="InterPro" id="IPR055650">
    <property type="entry name" value="DUF7226"/>
</dbReference>
<reference evidence="5" key="1">
    <citation type="submission" date="2014-07" db="EMBL/GenBank/DDBJ databases">
        <authorList>
            <person name="Monot Marc"/>
        </authorList>
    </citation>
    <scope>NUCLEOTIDE SEQUENCE</scope>
    <source>
        <strain evidence="5">7032994</strain>
    </source>
</reference>